<dbReference type="Proteomes" id="UP000468420">
    <property type="component" value="Unassembled WGS sequence"/>
</dbReference>
<gene>
    <name evidence="1" type="ORF">DXF85_24075</name>
    <name evidence="2" type="ORF">I6L54_06940</name>
</gene>
<sequence length="91" mass="10577">MALLSRGLSTTTEYKDFIKDLKDYLESLNITSQESYCKILDKGEIMMGKHDYCTNVSVITPEILEDVEIFGQYTSFYREFGKLIDVIFNKK</sequence>
<accession>A0A6N6JYW6</accession>
<dbReference type="EMBL" id="CP077262">
    <property type="protein sequence ID" value="QXA46124.1"/>
    <property type="molecule type" value="Genomic_DNA"/>
</dbReference>
<dbReference type="RefSeq" id="WP_040232256.1">
    <property type="nucleotide sequence ID" value="NZ_CDHL01000033.1"/>
</dbReference>
<dbReference type="AlphaFoldDB" id="A0A6N6JYW6"/>
<name>A0A6N6JYW6_9ENTR</name>
<evidence type="ECO:0000313" key="4">
    <source>
        <dbReference type="Proteomes" id="UP000683579"/>
    </source>
</evidence>
<evidence type="ECO:0000313" key="1">
    <source>
        <dbReference type="EMBL" id="KAA1272541.1"/>
    </source>
</evidence>
<keyword evidence="4" id="KW-1185">Reference proteome</keyword>
<organism evidence="1 3">
    <name type="scientific">Citrobacter pasteurii</name>
    <dbReference type="NCBI Taxonomy" id="1563222"/>
    <lineage>
        <taxon>Bacteria</taxon>
        <taxon>Pseudomonadati</taxon>
        <taxon>Pseudomonadota</taxon>
        <taxon>Gammaproteobacteria</taxon>
        <taxon>Enterobacterales</taxon>
        <taxon>Enterobacteriaceae</taxon>
        <taxon>Citrobacter</taxon>
    </lineage>
</organism>
<reference evidence="2 4" key="2">
    <citation type="submission" date="2021-06" db="EMBL/GenBank/DDBJ databases">
        <title>FDA dAtabase for Regulatory Grade micrObial Sequences (FDA-ARGOS): Supporting development and validation of Infectious Disease Dx tests.</title>
        <authorList>
            <person name="Sproer C."/>
            <person name="Gronow S."/>
            <person name="Severitt S."/>
            <person name="Schroder I."/>
            <person name="Tallon L."/>
            <person name="Sadzewicz L."/>
            <person name="Zhao X."/>
            <person name="Boylan J."/>
            <person name="Ott S."/>
            <person name="Bowen H."/>
            <person name="Vavikolanu K."/>
            <person name="Mehta A."/>
            <person name="Aluvathingal J."/>
            <person name="Nadendla S."/>
            <person name="Lowell S."/>
            <person name="Myers T."/>
            <person name="Yan Y."/>
        </authorList>
    </citation>
    <scope>NUCLEOTIDE SEQUENCE [LARGE SCALE GENOMIC DNA]</scope>
    <source>
        <strain evidence="2 4">FDAARGOS 1424</strain>
    </source>
</reference>
<evidence type="ECO:0000313" key="2">
    <source>
        <dbReference type="EMBL" id="QXA46124.1"/>
    </source>
</evidence>
<dbReference type="Proteomes" id="UP000683579">
    <property type="component" value="Chromosome"/>
</dbReference>
<dbReference type="EMBL" id="QRDC01000038">
    <property type="protein sequence ID" value="KAA1272541.1"/>
    <property type="molecule type" value="Genomic_DNA"/>
</dbReference>
<reference evidence="1 3" key="1">
    <citation type="submission" date="2018-08" db="EMBL/GenBank/DDBJ databases">
        <title>Complete genomic analysis of a Citrobacter pasteurii isolated from cockles (Cerastoderma edule) containing a new chromosomic qnrB allele.</title>
        <authorList>
            <person name="Rodrigues A."/>
            <person name="Baptista T."/>
            <person name="Quesada A."/>
            <person name="Campos M.J."/>
        </authorList>
    </citation>
    <scope>NUCLEOTIDE SEQUENCE [LARGE SCALE GENOMIC DNA]</scope>
    <source>
        <strain evidence="1 3">BA18</strain>
    </source>
</reference>
<evidence type="ECO:0000313" key="3">
    <source>
        <dbReference type="Proteomes" id="UP000468420"/>
    </source>
</evidence>
<protein>
    <submittedName>
        <fullName evidence="1">Uncharacterized protein</fullName>
    </submittedName>
</protein>
<proteinExistence type="predicted"/>